<dbReference type="Pfam" id="PF08244">
    <property type="entry name" value="Glyco_hydro_32C"/>
    <property type="match status" value="1"/>
</dbReference>
<evidence type="ECO:0000313" key="13">
    <source>
        <dbReference type="Proteomes" id="UP000609849"/>
    </source>
</evidence>
<dbReference type="SUPFAM" id="SSF75005">
    <property type="entry name" value="Arabinanase/levansucrase/invertase"/>
    <property type="match status" value="1"/>
</dbReference>
<sequence>MSIIEKEFTRLIDICKSVEGKKINNDPYRLKYHLMPPIGWLNDPNGLCQFKGDYYIFYQYSPFDVNGGLKLWGLYVSKDLVNWEDRGAVIFPDTIFDIHGVYSGSAFVEDDKVYFFYTGNVKHLGNHDYIYSGRGHNTMMLTSEDGVGFSEKKVILENIDYPDNMTCHVRDPKILKKDATYYMILGARDKSDKGCILLYKSNDLNDWIYVNTISTIEKFGYMWECPDLIQLKDIETQEVKYMLLVSPQGIKEDGYKYNNIYQSGYFLGDMDFENGEFIFDEFIELDRGFDFYAPQSFVDEKGRTILIGWMGLPDIEEDYYINPTYKNGWMHALTMPRQLILVNGKLHQLPIKEIEKLRRNKLTIHLESVKEYDKLKGSIYELEIKFNNEIDNFELSLKSDCIINYSKEAKVLRLNLGKSGYGRCKRAVKIGNLEALRIFVDTSSIEVFVNYGEEVFTSRMYCYDFDDKISMKGNLDDVKINLYELGEYKYV</sequence>
<dbReference type="Pfam" id="PF00251">
    <property type="entry name" value="Glyco_hydro_32N"/>
    <property type="match status" value="1"/>
</dbReference>
<evidence type="ECO:0000256" key="4">
    <source>
        <dbReference type="ARBA" id="ARBA00019623"/>
    </source>
</evidence>
<dbReference type="InterPro" id="IPR013189">
    <property type="entry name" value="Glyco_hydro_32_C"/>
</dbReference>
<dbReference type="InterPro" id="IPR051214">
    <property type="entry name" value="GH32_Enzymes"/>
</dbReference>
<comment type="similarity">
    <text evidence="2 8">Belongs to the glycosyl hydrolase 32 family.</text>
</comment>
<dbReference type="InterPro" id="IPR013320">
    <property type="entry name" value="ConA-like_dom_sf"/>
</dbReference>
<reference evidence="12 13" key="1">
    <citation type="submission" date="2020-08" db="EMBL/GenBank/DDBJ databases">
        <authorList>
            <person name="Liu C."/>
            <person name="Sun Q."/>
        </authorList>
    </citation>
    <scope>NUCLEOTIDE SEQUENCE [LARGE SCALE GENOMIC DNA]</scope>
    <source>
        <strain evidence="12 13">NSJ-18</strain>
    </source>
</reference>
<comment type="catalytic activity">
    <reaction evidence="8">
        <text>Hydrolysis of terminal non-reducing beta-D-fructofuranoside residues in beta-D-fructofuranosides.</text>
        <dbReference type="EC" id="3.2.1.26"/>
    </reaction>
</comment>
<evidence type="ECO:0000256" key="7">
    <source>
        <dbReference type="ARBA" id="ARBA00033367"/>
    </source>
</evidence>
<feature type="domain" description="Glycosyl hydrolase family 32 N-terminal" evidence="10">
    <location>
        <begin position="33"/>
        <end position="350"/>
    </location>
</feature>
<dbReference type="Proteomes" id="UP000609849">
    <property type="component" value="Unassembled WGS sequence"/>
</dbReference>
<evidence type="ECO:0000313" key="12">
    <source>
        <dbReference type="EMBL" id="MBC5996268.1"/>
    </source>
</evidence>
<organism evidence="12 13">
    <name type="scientific">Romboutsia faecis</name>
    <dbReference type="NCBI Taxonomy" id="2764597"/>
    <lineage>
        <taxon>Bacteria</taxon>
        <taxon>Bacillati</taxon>
        <taxon>Bacillota</taxon>
        <taxon>Clostridia</taxon>
        <taxon>Peptostreptococcales</taxon>
        <taxon>Peptostreptococcaceae</taxon>
        <taxon>Romboutsia</taxon>
    </lineage>
</organism>
<evidence type="ECO:0000256" key="8">
    <source>
        <dbReference type="RuleBase" id="RU362110"/>
    </source>
</evidence>
<dbReference type="Gene3D" id="2.60.120.560">
    <property type="entry name" value="Exo-inulinase, domain 1"/>
    <property type="match status" value="1"/>
</dbReference>
<proteinExistence type="inferred from homology"/>
<dbReference type="PROSITE" id="PS00609">
    <property type="entry name" value="GLYCOSYL_HYDROL_F32"/>
    <property type="match status" value="1"/>
</dbReference>
<evidence type="ECO:0000259" key="11">
    <source>
        <dbReference type="Pfam" id="PF08244"/>
    </source>
</evidence>
<keyword evidence="6 8" id="KW-0326">Glycosidase</keyword>
<protein>
    <recommendedName>
        <fullName evidence="4 8">Sucrose-6-phosphate hydrolase</fullName>
        <ecNumber evidence="3 8">3.2.1.26</ecNumber>
    </recommendedName>
    <alternativeName>
        <fullName evidence="7 9">Invertase</fullName>
    </alternativeName>
</protein>
<evidence type="ECO:0000259" key="10">
    <source>
        <dbReference type="Pfam" id="PF00251"/>
    </source>
</evidence>
<dbReference type="InterPro" id="IPR023296">
    <property type="entry name" value="Glyco_hydro_beta-prop_sf"/>
</dbReference>
<comment type="caution">
    <text evidence="12">The sequence shown here is derived from an EMBL/GenBank/DDBJ whole genome shotgun (WGS) entry which is preliminary data.</text>
</comment>
<evidence type="ECO:0000256" key="3">
    <source>
        <dbReference type="ARBA" id="ARBA00012758"/>
    </source>
</evidence>
<evidence type="ECO:0000256" key="6">
    <source>
        <dbReference type="ARBA" id="ARBA00023295"/>
    </source>
</evidence>
<keyword evidence="5 8" id="KW-0378">Hydrolase</keyword>
<dbReference type="InterPro" id="IPR013148">
    <property type="entry name" value="Glyco_hydro_32_N"/>
</dbReference>
<dbReference type="RefSeq" id="WP_153972094.1">
    <property type="nucleotide sequence ID" value="NZ_JACRWE010000002.1"/>
</dbReference>
<dbReference type="InterPro" id="IPR018053">
    <property type="entry name" value="Glyco_hydro_32_AS"/>
</dbReference>
<dbReference type="EC" id="3.2.1.26" evidence="3 8"/>
<dbReference type="InterPro" id="IPR006232">
    <property type="entry name" value="Suc6P_hydrolase"/>
</dbReference>
<dbReference type="CDD" id="cd18623">
    <property type="entry name" value="GH32_ScrB-like"/>
    <property type="match status" value="1"/>
</dbReference>
<dbReference type="SUPFAM" id="SSF49899">
    <property type="entry name" value="Concanavalin A-like lectins/glucanases"/>
    <property type="match status" value="1"/>
</dbReference>
<evidence type="ECO:0000256" key="9">
    <source>
        <dbReference type="RuleBase" id="RU365015"/>
    </source>
</evidence>
<gene>
    <name evidence="12" type="ORF">H8923_05795</name>
</gene>
<dbReference type="PANTHER" id="PTHR43101:SF1">
    <property type="entry name" value="BETA-FRUCTOSIDASE"/>
    <property type="match status" value="1"/>
</dbReference>
<dbReference type="NCBIfam" id="TIGR01322">
    <property type="entry name" value="scrB_fam"/>
    <property type="match status" value="1"/>
</dbReference>
<keyword evidence="9" id="KW-0963">Cytoplasm</keyword>
<dbReference type="SMART" id="SM00640">
    <property type="entry name" value="Glyco_32"/>
    <property type="match status" value="1"/>
</dbReference>
<evidence type="ECO:0000256" key="5">
    <source>
        <dbReference type="ARBA" id="ARBA00022801"/>
    </source>
</evidence>
<evidence type="ECO:0000256" key="2">
    <source>
        <dbReference type="ARBA" id="ARBA00009902"/>
    </source>
</evidence>
<dbReference type="EMBL" id="JACRWE010000002">
    <property type="protein sequence ID" value="MBC5996268.1"/>
    <property type="molecule type" value="Genomic_DNA"/>
</dbReference>
<dbReference type="InterPro" id="IPR001362">
    <property type="entry name" value="Glyco_hydro_32"/>
</dbReference>
<comment type="subcellular location">
    <subcellularLocation>
        <location evidence="9">Cytoplasm</location>
    </subcellularLocation>
</comment>
<feature type="domain" description="Glycosyl hydrolase family 32 C-terminal" evidence="11">
    <location>
        <begin position="353"/>
        <end position="470"/>
    </location>
</feature>
<comment type="function">
    <text evidence="9">Enables the bacterium to metabolize sucrose as a sole carbon source.</text>
</comment>
<dbReference type="PANTHER" id="PTHR43101">
    <property type="entry name" value="BETA-FRUCTOSIDASE"/>
    <property type="match status" value="1"/>
</dbReference>
<accession>A0ABR7JMY0</accession>
<dbReference type="GO" id="GO:0016787">
    <property type="term" value="F:hydrolase activity"/>
    <property type="evidence" value="ECO:0007669"/>
    <property type="project" value="UniProtKB-KW"/>
</dbReference>
<comment type="pathway">
    <text evidence="1 9">Glycan biosynthesis; sucrose metabolism.</text>
</comment>
<name>A0ABR7JMY0_9FIRM</name>
<dbReference type="Gene3D" id="2.115.10.20">
    <property type="entry name" value="Glycosyl hydrolase domain, family 43"/>
    <property type="match status" value="1"/>
</dbReference>
<keyword evidence="9" id="KW-0119">Carbohydrate metabolism</keyword>
<evidence type="ECO:0000256" key="1">
    <source>
        <dbReference type="ARBA" id="ARBA00004914"/>
    </source>
</evidence>
<keyword evidence="13" id="KW-1185">Reference proteome</keyword>